<dbReference type="GO" id="GO:0043022">
    <property type="term" value="F:ribosome binding"/>
    <property type="evidence" value="ECO:0007669"/>
    <property type="project" value="UniProtKB-UniRule"/>
</dbReference>
<accession>C7MLD9</accession>
<dbReference type="STRING" id="469378.Ccur_00100"/>
<feature type="domain" description="Tr-type G" evidence="4">
    <location>
        <begin position="4"/>
        <end position="199"/>
    </location>
</feature>
<dbReference type="eggNOG" id="COG1217">
    <property type="taxonomic scope" value="Bacteria"/>
</dbReference>
<dbReference type="EMBL" id="CP001682">
    <property type="protein sequence ID" value="ACU93745.1"/>
    <property type="molecule type" value="Genomic_DNA"/>
</dbReference>
<dbReference type="Proteomes" id="UP000000954">
    <property type="component" value="Chromosome"/>
</dbReference>
<feature type="binding site" evidence="3">
    <location>
        <begin position="129"/>
        <end position="132"/>
    </location>
    <ligand>
        <name>GTP</name>
        <dbReference type="ChEBI" id="CHEBI:37565"/>
    </ligand>
</feature>
<dbReference type="NCBIfam" id="TIGR01394">
    <property type="entry name" value="TypA_BipA"/>
    <property type="match status" value="1"/>
</dbReference>
<comment type="function">
    <text evidence="3">A 50S ribosomal subunit assembly protein with GTPase activity, required for 50S subunit assembly at low temperatures, may also play a role in translation. Binds GTP and analogs. Binds the 70S ribosome between the 30S and 50S subunits, in a similar position as ribosome-bound EF-G; it contacts a number of ribosomal proteins, both rRNAs and the A-site tRNA.</text>
</comment>
<protein>
    <recommendedName>
        <fullName evidence="3">Large ribosomal subunit assembly factor BipA</fullName>
        <ecNumber evidence="3">3.6.5.-</ecNumber>
    </recommendedName>
    <alternativeName>
        <fullName evidence="3">GTP-binding protein BipA</fullName>
    </alternativeName>
</protein>
<keyword evidence="3" id="KW-0699">rRNA-binding</keyword>
<dbReference type="InterPro" id="IPR004161">
    <property type="entry name" value="EFTu-like_2"/>
</dbReference>
<keyword evidence="3" id="KW-0694">RNA-binding</keyword>
<dbReference type="HAMAP" id="MF_00849">
    <property type="entry name" value="BipA"/>
    <property type="match status" value="1"/>
</dbReference>
<keyword evidence="3" id="KW-0378">Hydrolase</keyword>
<dbReference type="InterPro" id="IPR047041">
    <property type="entry name" value="BipA_GTP-bd_dom"/>
</dbReference>
<dbReference type="InterPro" id="IPR000795">
    <property type="entry name" value="T_Tr_GTP-bd_dom"/>
</dbReference>
<keyword evidence="3" id="KW-0690">Ribosome biogenesis</keyword>
<dbReference type="InterPro" id="IPR005225">
    <property type="entry name" value="Small_GTP-bd"/>
</dbReference>
<dbReference type="GO" id="GO:0019843">
    <property type="term" value="F:rRNA binding"/>
    <property type="evidence" value="ECO:0007669"/>
    <property type="project" value="UniProtKB-KW"/>
</dbReference>
<dbReference type="Pfam" id="PF03144">
    <property type="entry name" value="GTP_EFTU_D2"/>
    <property type="match status" value="1"/>
</dbReference>
<comment type="similarity">
    <text evidence="3">Belongs to the TRAFAC class translation factor GTPase superfamily. Classic translation factor GTPase family. BipA subfamily.</text>
</comment>
<dbReference type="PANTHER" id="PTHR42908">
    <property type="entry name" value="TRANSLATION ELONGATION FACTOR-RELATED"/>
    <property type="match status" value="1"/>
</dbReference>
<dbReference type="GO" id="GO:0000027">
    <property type="term" value="P:ribosomal large subunit assembly"/>
    <property type="evidence" value="ECO:0007669"/>
    <property type="project" value="UniProtKB-UniRule"/>
</dbReference>
<dbReference type="GO" id="GO:0000049">
    <property type="term" value="F:tRNA binding"/>
    <property type="evidence" value="ECO:0007669"/>
    <property type="project" value="UniProtKB-KW"/>
</dbReference>
<evidence type="ECO:0000256" key="2">
    <source>
        <dbReference type="ARBA" id="ARBA00023134"/>
    </source>
</evidence>
<dbReference type="Pfam" id="PF00009">
    <property type="entry name" value="GTP_EFTU"/>
    <property type="match status" value="1"/>
</dbReference>
<dbReference type="SUPFAM" id="SSF52540">
    <property type="entry name" value="P-loop containing nucleoside triphosphate hydrolases"/>
    <property type="match status" value="1"/>
</dbReference>
<dbReference type="PRINTS" id="PR00315">
    <property type="entry name" value="ELONGATNFCT"/>
</dbReference>
<dbReference type="FunFam" id="3.40.50.300:FF:000055">
    <property type="entry name" value="GTP-binding protein TypA"/>
    <property type="match status" value="1"/>
</dbReference>
<evidence type="ECO:0000256" key="1">
    <source>
        <dbReference type="ARBA" id="ARBA00022741"/>
    </source>
</evidence>
<comment type="subcellular location">
    <subcellularLocation>
        <location evidence="3">Cytoplasm</location>
    </subcellularLocation>
    <text evidence="3">Binds to ribosomes.</text>
</comment>
<comment type="subunit">
    <text evidence="3">Monomer.</text>
</comment>
<dbReference type="Gene3D" id="3.30.70.870">
    <property type="entry name" value="Elongation Factor G (Translational Gtpase), domain 3"/>
    <property type="match status" value="1"/>
</dbReference>
<dbReference type="FunFam" id="3.30.70.240:FF:000002">
    <property type="entry name" value="GTP-binding protein TypA"/>
    <property type="match status" value="1"/>
</dbReference>
<proteinExistence type="inferred from homology"/>
<dbReference type="EC" id="3.6.5.-" evidence="3"/>
<dbReference type="FunFam" id="2.40.50.250:FF:000001">
    <property type="entry name" value="GTP-binding protein TypA"/>
    <property type="match status" value="1"/>
</dbReference>
<dbReference type="GO" id="GO:0005829">
    <property type="term" value="C:cytosol"/>
    <property type="evidence" value="ECO:0007669"/>
    <property type="project" value="TreeGrafter"/>
</dbReference>
<feature type="binding site" evidence="3">
    <location>
        <begin position="16"/>
        <end position="21"/>
    </location>
    <ligand>
        <name>GTP</name>
        <dbReference type="ChEBI" id="CHEBI:37565"/>
    </ligand>
</feature>
<dbReference type="GO" id="GO:0005525">
    <property type="term" value="F:GTP binding"/>
    <property type="evidence" value="ECO:0007669"/>
    <property type="project" value="UniProtKB-UniRule"/>
</dbReference>
<keyword evidence="2 3" id="KW-0342">GTP-binding</keyword>
<dbReference type="GO" id="GO:0003924">
    <property type="term" value="F:GTPase activity"/>
    <property type="evidence" value="ECO:0007669"/>
    <property type="project" value="UniProtKB-UniRule"/>
</dbReference>
<dbReference type="Pfam" id="PF21018">
    <property type="entry name" value="BipA_C"/>
    <property type="match status" value="1"/>
</dbReference>
<evidence type="ECO:0000259" key="4">
    <source>
        <dbReference type="PROSITE" id="PS51722"/>
    </source>
</evidence>
<dbReference type="PROSITE" id="PS00301">
    <property type="entry name" value="G_TR_1"/>
    <property type="match status" value="1"/>
</dbReference>
<dbReference type="InterPro" id="IPR048876">
    <property type="entry name" value="BipA_C"/>
</dbReference>
<dbReference type="SUPFAM" id="SSF50447">
    <property type="entry name" value="Translation proteins"/>
    <property type="match status" value="1"/>
</dbReference>
<dbReference type="InterPro" id="IPR042116">
    <property type="entry name" value="TypA/BipA_C"/>
</dbReference>
<evidence type="ECO:0000313" key="6">
    <source>
        <dbReference type="Proteomes" id="UP000000954"/>
    </source>
</evidence>
<dbReference type="HOGENOM" id="CLU_017016_4_0_11"/>
<dbReference type="Gene3D" id="3.40.50.300">
    <property type="entry name" value="P-loop containing nucleotide triphosphate hydrolases"/>
    <property type="match status" value="1"/>
</dbReference>
<evidence type="ECO:0000313" key="5">
    <source>
        <dbReference type="EMBL" id="ACU93745.1"/>
    </source>
</evidence>
<dbReference type="InterPro" id="IPR035651">
    <property type="entry name" value="BipA_V"/>
</dbReference>
<organism evidence="5 6">
    <name type="scientific">Cryptobacterium curtum (strain ATCC 700683 / DSM 15641 / CCUG 43107 / 12-3)</name>
    <dbReference type="NCBI Taxonomy" id="469378"/>
    <lineage>
        <taxon>Bacteria</taxon>
        <taxon>Bacillati</taxon>
        <taxon>Actinomycetota</taxon>
        <taxon>Coriobacteriia</taxon>
        <taxon>Eggerthellales</taxon>
        <taxon>Eggerthellaceae</taxon>
        <taxon>Cryptobacterium</taxon>
    </lineage>
</organism>
<dbReference type="Gene3D" id="2.40.30.10">
    <property type="entry name" value="Translation factors"/>
    <property type="match status" value="1"/>
</dbReference>
<dbReference type="AlphaFoldDB" id="C7MLD9"/>
<dbReference type="Pfam" id="PF00679">
    <property type="entry name" value="EFG_C"/>
    <property type="match status" value="1"/>
</dbReference>
<dbReference type="OrthoDB" id="9801472at2"/>
<dbReference type="CDD" id="cd01891">
    <property type="entry name" value="TypA_BipA"/>
    <property type="match status" value="1"/>
</dbReference>
<dbReference type="InterPro" id="IPR006298">
    <property type="entry name" value="BipA"/>
</dbReference>
<sequence>MKQEHIRNVAIIAHVDHGKTTLVDRLLYAGNVFRENQQVEERVLDSNDQERERGITILSKNISIHYKDTKINIIDTPGHADFGGEVERVLNMADGALLIVDAFEGPMPQTRFVLRHALDLGLRILVVINKIDRPGARPDEVLDEVFDLMVELDANDEQLDFPVIYASAVNGYARFEPNDGNMDMVPLLDTILKEIPAPDCEPAGPVALQICTVDHSSFVGRIGVGRLFSGTLHKNDQVLVIKRSGTRYNTGIKQVFTFDNLGKKEEDEVHAGDIVAVVGVEDADIGDMVTSIDQPIELDPIKIDEPTMAVVFQASDSPLVGSDGDIVGARQLNERLMKEAEGNVTMRITELEDKTGIEVAGRGILQISVLIETMRREGFELQVGRPRVIMKKDANGKTLEPIEEATVEVPSEYAGKCIEVFGNAGGEMTDMASKGDQTHLVFKIPSRGTMGLRTKLLNASRGEANMFHRFSEYGPYRGEYAGRKNGSMISMTTEKSVAYALDTLQQRGTLFIGPGEDCYEGMIVGESAKEGDMVVNIAKSKNLGNQRSSGADKAIQLTPPTTFTLEEALEYIQEDELVEVTPKNIRLRKRILDTVARKKANKNR</sequence>
<dbReference type="SUPFAM" id="SSF54980">
    <property type="entry name" value="EF-G C-terminal domain-like"/>
    <property type="match status" value="2"/>
</dbReference>
<keyword evidence="3" id="KW-0820">tRNA-binding</keyword>
<comment type="catalytic activity">
    <reaction evidence="3">
        <text>GTP + H2O = GDP + phosphate + H(+)</text>
        <dbReference type="Rhea" id="RHEA:19669"/>
        <dbReference type="ChEBI" id="CHEBI:15377"/>
        <dbReference type="ChEBI" id="CHEBI:15378"/>
        <dbReference type="ChEBI" id="CHEBI:37565"/>
        <dbReference type="ChEBI" id="CHEBI:43474"/>
        <dbReference type="ChEBI" id="CHEBI:58189"/>
    </reaction>
</comment>
<dbReference type="InterPro" id="IPR009000">
    <property type="entry name" value="Transl_B-barrel_sf"/>
</dbReference>
<dbReference type="Gene3D" id="3.30.70.240">
    <property type="match status" value="1"/>
</dbReference>
<dbReference type="CDD" id="cd03710">
    <property type="entry name" value="BipA_TypA_C"/>
    <property type="match status" value="1"/>
</dbReference>
<evidence type="ECO:0000256" key="3">
    <source>
        <dbReference type="HAMAP-Rule" id="MF_00849"/>
    </source>
</evidence>
<dbReference type="InterPro" id="IPR000640">
    <property type="entry name" value="EFG_V-like"/>
</dbReference>
<keyword evidence="6" id="KW-1185">Reference proteome</keyword>
<name>C7MLD9_CRYCD</name>
<dbReference type="NCBIfam" id="TIGR00231">
    <property type="entry name" value="small_GTP"/>
    <property type="match status" value="1"/>
</dbReference>
<reference evidence="5 6" key="1">
    <citation type="journal article" date="2009" name="Stand. Genomic Sci.">
        <title>Complete genome sequence of Cryptobacterium curtum type strain (12-3).</title>
        <authorList>
            <person name="Mavrommatis K."/>
            <person name="Pukall R."/>
            <person name="Rohde C."/>
            <person name="Chen F."/>
            <person name="Sims D."/>
            <person name="Brettin T."/>
            <person name="Kuske C."/>
            <person name="Detter J.C."/>
            <person name="Han C."/>
            <person name="Lapidus A."/>
            <person name="Copeland A."/>
            <person name="Glavina Del Rio T."/>
            <person name="Nolan M."/>
            <person name="Lucas S."/>
            <person name="Tice H."/>
            <person name="Cheng J.F."/>
            <person name="Bruce D."/>
            <person name="Goodwin L."/>
            <person name="Pitluck S."/>
            <person name="Ovchinnikova G."/>
            <person name="Pati A."/>
            <person name="Ivanova N."/>
            <person name="Chen A."/>
            <person name="Palaniappan K."/>
            <person name="Chain P."/>
            <person name="D'haeseleer P."/>
            <person name="Goker M."/>
            <person name="Bristow J."/>
            <person name="Eisen J.A."/>
            <person name="Markowitz V."/>
            <person name="Hugenholtz P."/>
            <person name="Rohde M."/>
            <person name="Klenk H.P."/>
            <person name="Kyrpides N.C."/>
        </authorList>
    </citation>
    <scope>NUCLEOTIDE SEQUENCE [LARGE SCALE GENOMIC DNA]</scope>
    <source>
        <strain evidence="6">ATCC 700683 / DSM 15641 / 12-3</strain>
    </source>
</reference>
<dbReference type="PROSITE" id="PS51722">
    <property type="entry name" value="G_TR_2"/>
    <property type="match status" value="1"/>
</dbReference>
<dbReference type="InterPro" id="IPR027417">
    <property type="entry name" value="P-loop_NTPase"/>
</dbReference>
<dbReference type="RefSeq" id="WP_012802434.1">
    <property type="nucleotide sequence ID" value="NC_013170.1"/>
</dbReference>
<dbReference type="PANTHER" id="PTHR42908:SF8">
    <property type="entry name" value="TR-TYPE G DOMAIN-CONTAINING PROTEIN"/>
    <property type="match status" value="1"/>
</dbReference>
<dbReference type="InterPro" id="IPR031157">
    <property type="entry name" value="G_TR_CS"/>
</dbReference>
<dbReference type="GO" id="GO:1990904">
    <property type="term" value="C:ribonucleoprotein complex"/>
    <property type="evidence" value="ECO:0007669"/>
    <property type="project" value="TreeGrafter"/>
</dbReference>
<dbReference type="KEGG" id="ccu:Ccur_00100"/>
<dbReference type="InterPro" id="IPR035647">
    <property type="entry name" value="EFG_III/V"/>
</dbReference>
<dbReference type="Gene3D" id="2.40.50.250">
    <property type="entry name" value="bipa protein"/>
    <property type="match status" value="1"/>
</dbReference>
<keyword evidence="3" id="KW-0963">Cytoplasm</keyword>
<keyword evidence="1 3" id="KW-0547">Nucleotide-binding</keyword>
<gene>
    <name evidence="3" type="primary">bipA</name>
    <name evidence="5" type="ordered locus">Ccur_00100</name>
</gene>